<sequence>MLSDYIHNFAFVFGKKTKYVIDPISLSLRVVEQSGKRLTKKLLSGIGLSVLIGVGIAAAFFAFTDSPQENRVSREINDYRFRIQMLNNKSDKLISLLDNIQTKDDRTYRTIFAMNPLSTDEINPGVGGPSQMYSEYNLIYGGDLLKETMSKLDLIRRRAVVQSTSFRNITGMISNKEKMLASIPSIMPVDKAKVHLSSGFGWRQNPFSRAGSQFHPGIDFAGRIGTPIYATGDGVVIDPHSPMSGYGNVIVIDHGFGFKTLYAHLSKKLVKFGDVVKRGQIIGLLGNTGPSTGPHLHYEVWRNEQKVNPVNYIYSGFTNEEYQQLIREAAENSKILS</sequence>
<evidence type="ECO:0000259" key="2">
    <source>
        <dbReference type="Pfam" id="PF01551"/>
    </source>
</evidence>
<dbReference type="Gene3D" id="2.70.70.10">
    <property type="entry name" value="Glucose Permease (Domain IIA)"/>
    <property type="match status" value="1"/>
</dbReference>
<protein>
    <recommendedName>
        <fullName evidence="2">M23ase beta-sheet core domain-containing protein</fullName>
    </recommendedName>
</protein>
<feature type="domain" description="M23ase beta-sheet core" evidence="2">
    <location>
        <begin position="214"/>
        <end position="309"/>
    </location>
</feature>
<keyword evidence="1" id="KW-0472">Membrane</keyword>
<comment type="caution">
    <text evidence="3">The sequence shown here is derived from an EMBL/GenBank/DDBJ whole genome shotgun (WGS) entry which is preliminary data.</text>
</comment>
<keyword evidence="1" id="KW-1133">Transmembrane helix</keyword>
<dbReference type="SUPFAM" id="SSF51261">
    <property type="entry name" value="Duplicated hybrid motif"/>
    <property type="match status" value="1"/>
</dbReference>
<dbReference type="PANTHER" id="PTHR21666:SF286">
    <property type="entry name" value="LIPOPROTEIN NLPD"/>
    <property type="match status" value="1"/>
</dbReference>
<name>A0A644XBU1_9ZZZZ</name>
<dbReference type="PANTHER" id="PTHR21666">
    <property type="entry name" value="PEPTIDASE-RELATED"/>
    <property type="match status" value="1"/>
</dbReference>
<organism evidence="3">
    <name type="scientific">bioreactor metagenome</name>
    <dbReference type="NCBI Taxonomy" id="1076179"/>
    <lineage>
        <taxon>unclassified sequences</taxon>
        <taxon>metagenomes</taxon>
        <taxon>ecological metagenomes</taxon>
    </lineage>
</organism>
<proteinExistence type="predicted"/>
<dbReference type="Pfam" id="PF01551">
    <property type="entry name" value="Peptidase_M23"/>
    <property type="match status" value="1"/>
</dbReference>
<gene>
    <name evidence="3" type="ORF">SDC9_57982</name>
</gene>
<dbReference type="CDD" id="cd12797">
    <property type="entry name" value="M23_peptidase"/>
    <property type="match status" value="1"/>
</dbReference>
<dbReference type="FunFam" id="2.70.70.10:FF:000006">
    <property type="entry name" value="M23 family peptidase"/>
    <property type="match status" value="1"/>
</dbReference>
<dbReference type="InterPro" id="IPR011055">
    <property type="entry name" value="Dup_hybrid_motif"/>
</dbReference>
<keyword evidence="1" id="KW-0812">Transmembrane</keyword>
<accession>A0A644XBU1</accession>
<evidence type="ECO:0000256" key="1">
    <source>
        <dbReference type="SAM" id="Phobius"/>
    </source>
</evidence>
<dbReference type="InterPro" id="IPR016047">
    <property type="entry name" value="M23ase_b-sheet_dom"/>
</dbReference>
<dbReference type="InterPro" id="IPR050570">
    <property type="entry name" value="Cell_wall_metabolism_enzyme"/>
</dbReference>
<evidence type="ECO:0000313" key="3">
    <source>
        <dbReference type="EMBL" id="MPM11634.1"/>
    </source>
</evidence>
<reference evidence="3" key="1">
    <citation type="submission" date="2019-08" db="EMBL/GenBank/DDBJ databases">
        <authorList>
            <person name="Kucharzyk K."/>
            <person name="Murdoch R.W."/>
            <person name="Higgins S."/>
            <person name="Loffler F."/>
        </authorList>
    </citation>
    <scope>NUCLEOTIDE SEQUENCE</scope>
</reference>
<dbReference type="EMBL" id="VSSQ01001856">
    <property type="protein sequence ID" value="MPM11634.1"/>
    <property type="molecule type" value="Genomic_DNA"/>
</dbReference>
<feature type="transmembrane region" description="Helical" evidence="1">
    <location>
        <begin position="42"/>
        <end position="63"/>
    </location>
</feature>
<dbReference type="GO" id="GO:0004222">
    <property type="term" value="F:metalloendopeptidase activity"/>
    <property type="evidence" value="ECO:0007669"/>
    <property type="project" value="TreeGrafter"/>
</dbReference>
<dbReference type="AlphaFoldDB" id="A0A644XBU1"/>